<dbReference type="CDD" id="cd01650">
    <property type="entry name" value="RT_nLTR_like"/>
    <property type="match status" value="1"/>
</dbReference>
<proteinExistence type="predicted"/>
<evidence type="ECO:0000313" key="7">
    <source>
        <dbReference type="Proteomes" id="UP000762676"/>
    </source>
</evidence>
<keyword evidence="6" id="KW-0969">Cilium</keyword>
<evidence type="ECO:0000256" key="1">
    <source>
        <dbReference type="ARBA" id="ARBA00004496"/>
    </source>
</evidence>
<feature type="domain" description="Reverse transcriptase" evidence="4">
    <location>
        <begin position="168"/>
        <end position="252"/>
    </location>
</feature>
<evidence type="ECO:0000313" key="6">
    <source>
        <dbReference type="EMBL" id="GFR64639.1"/>
    </source>
</evidence>
<dbReference type="Proteomes" id="UP000762676">
    <property type="component" value="Unassembled WGS sequence"/>
</dbReference>
<dbReference type="PANTHER" id="PTHR22538:SF0">
    <property type="entry name" value="CILIA- AND FLAGELLA-ASSOCIATED PROTEIN 74"/>
    <property type="match status" value="1"/>
</dbReference>
<feature type="compositionally biased region" description="Basic and acidic residues" evidence="3">
    <location>
        <begin position="618"/>
        <end position="628"/>
    </location>
</feature>
<feature type="compositionally biased region" description="Basic and acidic residues" evidence="3">
    <location>
        <begin position="259"/>
        <end position="273"/>
    </location>
</feature>
<feature type="domain" description="Abnormal spindle-like microcephaly-associated protein ASH" evidence="5">
    <location>
        <begin position="696"/>
        <end position="768"/>
    </location>
</feature>
<evidence type="ECO:0000259" key="5">
    <source>
        <dbReference type="Pfam" id="PF15780"/>
    </source>
</evidence>
<evidence type="ECO:0000256" key="2">
    <source>
        <dbReference type="ARBA" id="ARBA00022490"/>
    </source>
</evidence>
<dbReference type="PANTHER" id="PTHR22538">
    <property type="entry name" value="CILIA- AND FLAGELLA-ASSOCIATED PROTEIN 74"/>
    <property type="match status" value="1"/>
</dbReference>
<feature type="compositionally biased region" description="Polar residues" evidence="3">
    <location>
        <begin position="525"/>
        <end position="534"/>
    </location>
</feature>
<dbReference type="Pfam" id="PF00078">
    <property type="entry name" value="RVT_1"/>
    <property type="match status" value="1"/>
</dbReference>
<dbReference type="InterPro" id="IPR000477">
    <property type="entry name" value="RT_dom"/>
</dbReference>
<reference evidence="6 7" key="1">
    <citation type="journal article" date="2021" name="Elife">
        <title>Chloroplast acquisition without the gene transfer in kleptoplastic sea slugs, Plakobranchus ocellatus.</title>
        <authorList>
            <person name="Maeda T."/>
            <person name="Takahashi S."/>
            <person name="Yoshida T."/>
            <person name="Shimamura S."/>
            <person name="Takaki Y."/>
            <person name="Nagai Y."/>
            <person name="Toyoda A."/>
            <person name="Suzuki Y."/>
            <person name="Arimoto A."/>
            <person name="Ishii H."/>
            <person name="Satoh N."/>
            <person name="Nishiyama T."/>
            <person name="Hasebe M."/>
            <person name="Maruyama T."/>
            <person name="Minagawa J."/>
            <person name="Obokata J."/>
            <person name="Shigenobu S."/>
        </authorList>
    </citation>
    <scope>NUCLEOTIDE SEQUENCE [LARGE SCALE GENOMIC DNA]</scope>
</reference>
<keyword evidence="6" id="KW-0966">Cell projection</keyword>
<feature type="compositionally biased region" description="Acidic residues" evidence="3">
    <location>
        <begin position="567"/>
        <end position="576"/>
    </location>
</feature>
<dbReference type="EMBL" id="BMAT01007451">
    <property type="protein sequence ID" value="GFR64639.1"/>
    <property type="molecule type" value="Genomic_DNA"/>
</dbReference>
<dbReference type="Gene3D" id="2.60.40.10">
    <property type="entry name" value="Immunoglobulins"/>
    <property type="match status" value="1"/>
</dbReference>
<gene>
    <name evidence="6" type="ORF">ElyMa_003636800</name>
</gene>
<feature type="region of interest" description="Disordered" evidence="3">
    <location>
        <begin position="517"/>
        <end position="628"/>
    </location>
</feature>
<dbReference type="AlphaFoldDB" id="A0AAV4EV42"/>
<dbReference type="Pfam" id="PF15780">
    <property type="entry name" value="ASH"/>
    <property type="match status" value="1"/>
</dbReference>
<comment type="subcellular location">
    <subcellularLocation>
        <location evidence="1">Cytoplasm</location>
    </subcellularLocation>
</comment>
<dbReference type="InterPro" id="IPR031549">
    <property type="entry name" value="ASH"/>
</dbReference>
<evidence type="ECO:0000256" key="3">
    <source>
        <dbReference type="SAM" id="MobiDB-lite"/>
    </source>
</evidence>
<sequence>MQNNWWEDLAKITQQCADIGDYRRFYEALKTVYGPTHQIQSPLRSSDGQQLLTEKPDILTRWAEHFNTLFSTDRSVQDAALHRIPHLPLIEELDDPPTLEETITAIGQLKSHKAAGIDGIPPEIWKMGGIVLHGKLHELLVCCWEQGNLPQDLRDAVVITLYKNKGEKSDCSDYRGITLLSIAGKVLARILLNRIVSTIAEENLPESQCGFRSNRGTTDMVFVLRQLQEKCREQNKGLYITFVDLTKAFDTVIKLEKTPKKDKKIQREQEISKENTSQNCLSESSQLLGEMPPGVATDISNSHSSKLDPHMPNSKPSDCKVFGKFHSPSCSTGSGSKGGTKDLRAKKMISALSKSTGKKSNGFKDRHKNAFSSNNHIGLRESSSNYQAVLLSPKISKKKVDTVLSTMLKDVISNEPKRARSPIFAKHRPKVSGSSSKSNLRTAISIKKSFDPKKVCFSKRLSVKYTEAEDFFPCHTFNQYLKRPNTLSHSIQHDMSSWNDVRRKGWNENCTVLRNQRDQDRSIKQQDNNTNVNRNADVEEDSAGVIELEKEVDTDDIREDNSNFTENENEDSEGEDAPVGKGKNKGKASPKGAPQAKTSKLSAAPSSSGSAITSEATPRFDPDKLSRDSSEYQAAMMSLVRQFKGQFRSLTIPCYVASGKTKNPGELKYSIHNTLYLEVHCPAVRPPVVVISDNGRRFIDFGDVSIGQTCPRSVTIQNISEKDMELTATLTNPAGPFLMLNALRILPPGATHTLLLTFSPSRGQVVQNTSMLAIDYVIKQDSLSSLRHARAQGMPVFLKGGSCPPNLTNYVGTQNDCGKNVFDIVPTKGTIQAGETKEIMVTFAPDHESDMYSDGVRMELFDQEESHFFQLLGQAKPRVMFLDGADPLHPTIESLALQPPLLEEEDAG</sequence>
<dbReference type="InterPro" id="IPR013783">
    <property type="entry name" value="Ig-like_fold"/>
</dbReference>
<evidence type="ECO:0000259" key="4">
    <source>
        <dbReference type="Pfam" id="PF00078"/>
    </source>
</evidence>
<keyword evidence="2" id="KW-0963">Cytoplasm</keyword>
<protein>
    <submittedName>
        <fullName evidence="6">Cilia- and flagella-associated protein 74-like</fullName>
    </submittedName>
</protein>
<feature type="region of interest" description="Disordered" evidence="3">
    <location>
        <begin position="259"/>
        <end position="315"/>
    </location>
</feature>
<dbReference type="GO" id="GO:0005737">
    <property type="term" value="C:cytoplasm"/>
    <property type="evidence" value="ECO:0007669"/>
    <property type="project" value="UniProtKB-SubCell"/>
</dbReference>
<feature type="compositionally biased region" description="Polar residues" evidence="3">
    <location>
        <begin position="274"/>
        <end position="287"/>
    </location>
</feature>
<keyword evidence="6" id="KW-0282">Flagellum</keyword>
<feature type="compositionally biased region" description="Low complexity" evidence="3">
    <location>
        <begin position="596"/>
        <end position="617"/>
    </location>
</feature>
<name>A0AAV4EV42_9GAST</name>
<accession>A0AAV4EV42</accession>
<comment type="caution">
    <text evidence="6">The sequence shown here is derived from an EMBL/GenBank/DDBJ whole genome shotgun (WGS) entry which is preliminary data.</text>
</comment>
<keyword evidence="7" id="KW-1185">Reference proteome</keyword>
<organism evidence="6 7">
    <name type="scientific">Elysia marginata</name>
    <dbReference type="NCBI Taxonomy" id="1093978"/>
    <lineage>
        <taxon>Eukaryota</taxon>
        <taxon>Metazoa</taxon>
        <taxon>Spiralia</taxon>
        <taxon>Lophotrochozoa</taxon>
        <taxon>Mollusca</taxon>
        <taxon>Gastropoda</taxon>
        <taxon>Heterobranchia</taxon>
        <taxon>Euthyneura</taxon>
        <taxon>Panpulmonata</taxon>
        <taxon>Sacoglossa</taxon>
        <taxon>Placobranchoidea</taxon>
        <taxon>Plakobranchidae</taxon>
        <taxon>Elysia</taxon>
    </lineage>
</organism>